<protein>
    <recommendedName>
        <fullName evidence="3 7">Uroporphyrinogen decarboxylase</fullName>
        <shortName evidence="7">UPD</shortName>
        <shortName evidence="7">URO-D</shortName>
        <ecNumber evidence="3 7">4.1.1.37</ecNumber>
    </recommendedName>
</protein>
<dbReference type="GO" id="GO:0006782">
    <property type="term" value="P:protoporphyrinogen IX biosynthetic process"/>
    <property type="evidence" value="ECO:0007669"/>
    <property type="project" value="UniProtKB-UniRule"/>
</dbReference>
<dbReference type="UniPathway" id="UPA00251">
    <property type="reaction ID" value="UER00321"/>
</dbReference>
<dbReference type="Pfam" id="PF01208">
    <property type="entry name" value="URO-D"/>
    <property type="match status" value="1"/>
</dbReference>
<comment type="subunit">
    <text evidence="7">Homodimer.</text>
</comment>
<feature type="binding site" evidence="7">
    <location>
        <position position="161"/>
    </location>
    <ligand>
        <name>substrate</name>
    </ligand>
</feature>
<sequence length="354" mass="38927">MQSTSQPTPNPMGVARFISACQRQPVTTTPLWFMRQAGHCLADYRKLRESYDILTIARTPELCSQVSLLPVERYGVDAAVMYNDIILPFAGMGLHTELDPARGPIVENPVQSLQDVENLIISDAEEATPFVMEAIRIVKRELHGKQAVIAIAGGPLTLALYILEGIPSRDYARAKTVLYQQPEVWHALLEKITRVLISYVQAEIRAGADVVQMFDSNVGILGPTIYRTFVQPYSQRVLAAIKDAGGVSIHFGTANASLLSAMAEAGGDVIGVDWRVDIDTAWQQIGDQHAIMGNLDPMLMLAPWDAIEAQARAILESVGPRPGHIFNLGHAVHPATQPDTLRRLADFVHTYSWN</sequence>
<dbReference type="EC" id="4.1.1.37" evidence="3 7"/>
<reference evidence="9 10" key="1">
    <citation type="submission" date="2019-01" db="EMBL/GenBank/DDBJ databases">
        <title>Draft genome sequence of Dictyobacter sp. Uno17.</title>
        <authorList>
            <person name="Wang C.M."/>
            <person name="Zheng Y."/>
            <person name="Sakai Y."/>
            <person name="Abe K."/>
            <person name="Yokota A."/>
            <person name="Yabe S."/>
        </authorList>
    </citation>
    <scope>NUCLEOTIDE SEQUENCE [LARGE SCALE GENOMIC DNA]</scope>
    <source>
        <strain evidence="9 10">Uno17</strain>
    </source>
</reference>
<organism evidence="9 10">
    <name type="scientific">Dictyobacter arantiisoli</name>
    <dbReference type="NCBI Taxonomy" id="2014874"/>
    <lineage>
        <taxon>Bacteria</taxon>
        <taxon>Bacillati</taxon>
        <taxon>Chloroflexota</taxon>
        <taxon>Ktedonobacteria</taxon>
        <taxon>Ktedonobacterales</taxon>
        <taxon>Dictyobacteraceae</taxon>
        <taxon>Dictyobacter</taxon>
    </lineage>
</organism>
<comment type="caution">
    <text evidence="9">The sequence shown here is derived from an EMBL/GenBank/DDBJ whole genome shotgun (WGS) entry which is preliminary data.</text>
</comment>
<evidence type="ECO:0000256" key="6">
    <source>
        <dbReference type="ARBA" id="ARBA00023244"/>
    </source>
</evidence>
<feature type="domain" description="Uroporphyrinogen decarboxylase (URO-D)" evidence="8">
    <location>
        <begin position="16"/>
        <end position="351"/>
    </location>
</feature>
<gene>
    <name evidence="9" type="primary">hemE_2</name>
    <name evidence="7" type="synonym">hemE</name>
    <name evidence="9" type="ORF">KDI_45430</name>
</gene>
<keyword evidence="6 7" id="KW-0627">Porphyrin biosynthesis</keyword>
<keyword evidence="10" id="KW-1185">Reference proteome</keyword>
<evidence type="ECO:0000313" key="10">
    <source>
        <dbReference type="Proteomes" id="UP000322530"/>
    </source>
</evidence>
<dbReference type="Proteomes" id="UP000322530">
    <property type="component" value="Unassembled WGS sequence"/>
</dbReference>
<dbReference type="InterPro" id="IPR000257">
    <property type="entry name" value="Uroporphyrinogen_deCOase"/>
</dbReference>
<dbReference type="GO" id="GO:0004853">
    <property type="term" value="F:uroporphyrinogen decarboxylase activity"/>
    <property type="evidence" value="ECO:0007669"/>
    <property type="project" value="UniProtKB-UniRule"/>
</dbReference>
<dbReference type="SUPFAM" id="SSF51726">
    <property type="entry name" value="UROD/MetE-like"/>
    <property type="match status" value="1"/>
</dbReference>
<dbReference type="Gene3D" id="3.20.20.210">
    <property type="match status" value="1"/>
</dbReference>
<dbReference type="GO" id="GO:0005829">
    <property type="term" value="C:cytosol"/>
    <property type="evidence" value="ECO:0007669"/>
    <property type="project" value="TreeGrafter"/>
</dbReference>
<keyword evidence="7" id="KW-0963">Cytoplasm</keyword>
<evidence type="ECO:0000313" key="9">
    <source>
        <dbReference type="EMBL" id="GCF10979.1"/>
    </source>
</evidence>
<evidence type="ECO:0000256" key="4">
    <source>
        <dbReference type="ARBA" id="ARBA00022793"/>
    </source>
</evidence>
<dbReference type="PANTHER" id="PTHR21091">
    <property type="entry name" value="METHYLTETRAHYDROFOLATE:HOMOCYSTEINE METHYLTRANSFERASE RELATED"/>
    <property type="match status" value="1"/>
</dbReference>
<evidence type="ECO:0000256" key="3">
    <source>
        <dbReference type="ARBA" id="ARBA00012288"/>
    </source>
</evidence>
<feature type="binding site" evidence="7">
    <location>
        <position position="216"/>
    </location>
    <ligand>
        <name>substrate</name>
    </ligand>
</feature>
<evidence type="ECO:0000256" key="1">
    <source>
        <dbReference type="ARBA" id="ARBA00004804"/>
    </source>
</evidence>
<dbReference type="InterPro" id="IPR006361">
    <property type="entry name" value="Uroporphyrinogen_deCO2ase_HemE"/>
</dbReference>
<proteinExistence type="inferred from homology"/>
<dbReference type="NCBIfam" id="TIGR01464">
    <property type="entry name" value="hemE"/>
    <property type="match status" value="1"/>
</dbReference>
<keyword evidence="4 7" id="KW-0210">Decarboxylase</keyword>
<feature type="site" description="Transition state stabilizer" evidence="7">
    <location>
        <position position="84"/>
    </location>
</feature>
<evidence type="ECO:0000256" key="5">
    <source>
        <dbReference type="ARBA" id="ARBA00023239"/>
    </source>
</evidence>
<comment type="pathway">
    <text evidence="1 7">Porphyrin-containing compound metabolism; protoporphyrin-IX biosynthesis; coproporphyrinogen-III from 5-aminolevulinate: step 4/4.</text>
</comment>
<dbReference type="RefSeq" id="WP_149403831.1">
    <property type="nucleotide sequence ID" value="NZ_BIXY01000089.1"/>
</dbReference>
<dbReference type="PANTHER" id="PTHR21091:SF169">
    <property type="entry name" value="UROPORPHYRINOGEN DECARBOXYLASE"/>
    <property type="match status" value="1"/>
</dbReference>
<accession>A0A5A5TIZ9</accession>
<feature type="binding site" evidence="7">
    <location>
        <position position="84"/>
    </location>
    <ligand>
        <name>substrate</name>
    </ligand>
</feature>
<dbReference type="InterPro" id="IPR038071">
    <property type="entry name" value="UROD/MetE-like_sf"/>
</dbReference>
<dbReference type="EMBL" id="BIXY01000089">
    <property type="protein sequence ID" value="GCF10979.1"/>
    <property type="molecule type" value="Genomic_DNA"/>
</dbReference>
<dbReference type="HAMAP" id="MF_00218">
    <property type="entry name" value="URO_D"/>
    <property type="match status" value="1"/>
</dbReference>
<evidence type="ECO:0000256" key="2">
    <source>
        <dbReference type="ARBA" id="ARBA00009935"/>
    </source>
</evidence>
<comment type="subcellular location">
    <subcellularLocation>
        <location evidence="7">Cytoplasm</location>
    </subcellularLocation>
</comment>
<evidence type="ECO:0000259" key="8">
    <source>
        <dbReference type="Pfam" id="PF01208"/>
    </source>
</evidence>
<evidence type="ECO:0000256" key="7">
    <source>
        <dbReference type="HAMAP-Rule" id="MF_00218"/>
    </source>
</evidence>
<comment type="similarity">
    <text evidence="2 7">Belongs to the uroporphyrinogen decarboxylase family.</text>
</comment>
<comment type="catalytic activity">
    <reaction evidence="7">
        <text>uroporphyrinogen III + 4 H(+) = coproporphyrinogen III + 4 CO2</text>
        <dbReference type="Rhea" id="RHEA:19865"/>
        <dbReference type="ChEBI" id="CHEBI:15378"/>
        <dbReference type="ChEBI" id="CHEBI:16526"/>
        <dbReference type="ChEBI" id="CHEBI:57308"/>
        <dbReference type="ChEBI" id="CHEBI:57309"/>
        <dbReference type="EC" id="4.1.1.37"/>
    </reaction>
</comment>
<comment type="caution">
    <text evidence="7">Lacks conserved residue(s) required for the propagation of feature annotation.</text>
</comment>
<name>A0A5A5TIZ9_9CHLR</name>
<feature type="binding site" evidence="7">
    <location>
        <position position="330"/>
    </location>
    <ligand>
        <name>substrate</name>
    </ligand>
</feature>
<dbReference type="CDD" id="cd00717">
    <property type="entry name" value="URO-D"/>
    <property type="match status" value="1"/>
</dbReference>
<dbReference type="AlphaFoldDB" id="A0A5A5TIZ9"/>
<comment type="function">
    <text evidence="7">Catalyzes the decarboxylation of four acetate groups of uroporphyrinogen-III to yield coproporphyrinogen-III.</text>
</comment>
<keyword evidence="5 7" id="KW-0456">Lyase</keyword>
<dbReference type="OrthoDB" id="9780425at2"/>